<protein>
    <recommendedName>
        <fullName evidence="8">Transcriptional coactivator p15 (PC4) C-terminal domain-containing protein</fullName>
    </recommendedName>
</protein>
<keyword evidence="4" id="KW-0238">DNA-binding</keyword>
<name>A0A8K0P0F1_LADFU</name>
<feature type="region of interest" description="Disordered" evidence="7">
    <location>
        <begin position="1"/>
        <end position="45"/>
    </location>
</feature>
<dbReference type="AlphaFoldDB" id="A0A8K0P0F1"/>
<dbReference type="GO" id="GO:0060261">
    <property type="term" value="P:positive regulation of transcription initiation by RNA polymerase II"/>
    <property type="evidence" value="ECO:0007669"/>
    <property type="project" value="InterPro"/>
</dbReference>
<dbReference type="InterPro" id="IPR003173">
    <property type="entry name" value="PC4_C"/>
</dbReference>
<sequence length="109" mass="12547">MPKNKDKKKVSDSDSSETSEEEKPPPTKKSKSATTSAEKDENGDYSWQLEKMRYVKVREFHGKVYVDIREYYNANGDMKPGKKGISLSATQWRKLKDLMPEIDQALSEK</sequence>
<evidence type="ECO:0000256" key="3">
    <source>
        <dbReference type="ARBA" id="ARBA00023015"/>
    </source>
</evidence>
<accession>A0A8K0P0F1</accession>
<dbReference type="InterPro" id="IPR045125">
    <property type="entry name" value="Sub1/Tcp4-like"/>
</dbReference>
<dbReference type="PANTHER" id="PTHR13215">
    <property type="entry name" value="RNA POLYMERASE II TRANSCRIPTIONAL COACTIVATOR"/>
    <property type="match status" value="1"/>
</dbReference>
<reference evidence="9" key="2">
    <citation type="submission" date="2017-10" db="EMBL/GenBank/DDBJ databases">
        <title>Ladona fulva Genome sequencing and assembly.</title>
        <authorList>
            <person name="Murali S."/>
            <person name="Richards S."/>
            <person name="Bandaranaike D."/>
            <person name="Bellair M."/>
            <person name="Blankenburg K."/>
            <person name="Chao H."/>
            <person name="Dinh H."/>
            <person name="Doddapaneni H."/>
            <person name="Dugan-Rocha S."/>
            <person name="Elkadiri S."/>
            <person name="Gnanaolivu R."/>
            <person name="Hernandez B."/>
            <person name="Skinner E."/>
            <person name="Javaid M."/>
            <person name="Lee S."/>
            <person name="Li M."/>
            <person name="Ming W."/>
            <person name="Munidasa M."/>
            <person name="Muniz J."/>
            <person name="Nguyen L."/>
            <person name="Hughes D."/>
            <person name="Osuji N."/>
            <person name="Pu L.-L."/>
            <person name="Puazo M."/>
            <person name="Qu C."/>
            <person name="Quiroz J."/>
            <person name="Raj R."/>
            <person name="Weissenberger G."/>
            <person name="Xin Y."/>
            <person name="Zou X."/>
            <person name="Han Y."/>
            <person name="Worley K."/>
            <person name="Muzny D."/>
            <person name="Gibbs R."/>
        </authorList>
    </citation>
    <scope>NUCLEOTIDE SEQUENCE</scope>
    <source>
        <strain evidence="9">Sampled in the wild</strain>
    </source>
</reference>
<keyword evidence="6" id="KW-0539">Nucleus</keyword>
<feature type="domain" description="Transcriptional coactivator p15 (PC4) C-terminal" evidence="8">
    <location>
        <begin position="47"/>
        <end position="97"/>
    </location>
</feature>
<evidence type="ECO:0000256" key="7">
    <source>
        <dbReference type="SAM" id="MobiDB-lite"/>
    </source>
</evidence>
<dbReference type="GO" id="GO:0003677">
    <property type="term" value="F:DNA binding"/>
    <property type="evidence" value="ECO:0007669"/>
    <property type="project" value="UniProtKB-KW"/>
</dbReference>
<organism evidence="9 10">
    <name type="scientific">Ladona fulva</name>
    <name type="common">Scarce chaser dragonfly</name>
    <name type="synonym">Libellula fulva</name>
    <dbReference type="NCBI Taxonomy" id="123851"/>
    <lineage>
        <taxon>Eukaryota</taxon>
        <taxon>Metazoa</taxon>
        <taxon>Ecdysozoa</taxon>
        <taxon>Arthropoda</taxon>
        <taxon>Hexapoda</taxon>
        <taxon>Insecta</taxon>
        <taxon>Pterygota</taxon>
        <taxon>Palaeoptera</taxon>
        <taxon>Odonata</taxon>
        <taxon>Epiprocta</taxon>
        <taxon>Anisoptera</taxon>
        <taxon>Libelluloidea</taxon>
        <taxon>Libellulidae</taxon>
        <taxon>Ladona</taxon>
    </lineage>
</organism>
<dbReference type="GO" id="GO:0003713">
    <property type="term" value="F:transcription coactivator activity"/>
    <property type="evidence" value="ECO:0007669"/>
    <property type="project" value="InterPro"/>
</dbReference>
<dbReference type="Gene3D" id="2.30.31.10">
    <property type="entry name" value="Transcriptional Coactivator Pc4, Chain A"/>
    <property type="match status" value="1"/>
</dbReference>
<evidence type="ECO:0000256" key="5">
    <source>
        <dbReference type="ARBA" id="ARBA00023163"/>
    </source>
</evidence>
<comment type="subcellular location">
    <subcellularLocation>
        <location evidence="1">Nucleus</location>
    </subcellularLocation>
</comment>
<comment type="similarity">
    <text evidence="2">Belongs to the transcriptional coactivator PC4 family.</text>
</comment>
<dbReference type="GO" id="GO:0005634">
    <property type="term" value="C:nucleus"/>
    <property type="evidence" value="ECO:0007669"/>
    <property type="project" value="UniProtKB-SubCell"/>
</dbReference>
<dbReference type="SUPFAM" id="SSF54447">
    <property type="entry name" value="ssDNA-binding transcriptional regulator domain"/>
    <property type="match status" value="1"/>
</dbReference>
<dbReference type="Proteomes" id="UP000792457">
    <property type="component" value="Unassembled WGS sequence"/>
</dbReference>
<comment type="caution">
    <text evidence="9">The sequence shown here is derived from an EMBL/GenBank/DDBJ whole genome shotgun (WGS) entry which is preliminary data.</text>
</comment>
<proteinExistence type="inferred from homology"/>
<keyword evidence="10" id="KW-1185">Reference proteome</keyword>
<dbReference type="InterPro" id="IPR009044">
    <property type="entry name" value="ssDNA-bd_transcriptional_reg"/>
</dbReference>
<dbReference type="OrthoDB" id="2505440at2759"/>
<evidence type="ECO:0000313" key="9">
    <source>
        <dbReference type="EMBL" id="KAG8228861.1"/>
    </source>
</evidence>
<dbReference type="EMBL" id="KZ308392">
    <property type="protein sequence ID" value="KAG8228861.1"/>
    <property type="molecule type" value="Genomic_DNA"/>
</dbReference>
<keyword evidence="3" id="KW-0805">Transcription regulation</keyword>
<evidence type="ECO:0000256" key="2">
    <source>
        <dbReference type="ARBA" id="ARBA00009001"/>
    </source>
</evidence>
<gene>
    <name evidence="9" type="ORF">J437_LFUL008358</name>
</gene>
<keyword evidence="5" id="KW-0804">Transcription</keyword>
<dbReference type="Pfam" id="PF02229">
    <property type="entry name" value="PC4"/>
    <property type="match status" value="1"/>
</dbReference>
<evidence type="ECO:0000313" key="10">
    <source>
        <dbReference type="Proteomes" id="UP000792457"/>
    </source>
</evidence>
<evidence type="ECO:0000259" key="8">
    <source>
        <dbReference type="Pfam" id="PF02229"/>
    </source>
</evidence>
<reference evidence="9" key="1">
    <citation type="submission" date="2013-04" db="EMBL/GenBank/DDBJ databases">
        <authorList>
            <person name="Qu J."/>
            <person name="Murali S.C."/>
            <person name="Bandaranaike D."/>
            <person name="Bellair M."/>
            <person name="Blankenburg K."/>
            <person name="Chao H."/>
            <person name="Dinh H."/>
            <person name="Doddapaneni H."/>
            <person name="Downs B."/>
            <person name="Dugan-Rocha S."/>
            <person name="Elkadiri S."/>
            <person name="Gnanaolivu R.D."/>
            <person name="Hernandez B."/>
            <person name="Javaid M."/>
            <person name="Jayaseelan J.C."/>
            <person name="Lee S."/>
            <person name="Li M."/>
            <person name="Ming W."/>
            <person name="Munidasa M."/>
            <person name="Muniz J."/>
            <person name="Nguyen L."/>
            <person name="Ongeri F."/>
            <person name="Osuji N."/>
            <person name="Pu L.-L."/>
            <person name="Puazo M."/>
            <person name="Qu C."/>
            <person name="Quiroz J."/>
            <person name="Raj R."/>
            <person name="Weissenberger G."/>
            <person name="Xin Y."/>
            <person name="Zou X."/>
            <person name="Han Y."/>
            <person name="Richards S."/>
            <person name="Worley K."/>
            <person name="Muzny D."/>
            <person name="Gibbs R."/>
        </authorList>
    </citation>
    <scope>NUCLEOTIDE SEQUENCE</scope>
    <source>
        <strain evidence="9">Sampled in the wild</strain>
    </source>
</reference>
<evidence type="ECO:0000256" key="6">
    <source>
        <dbReference type="ARBA" id="ARBA00023242"/>
    </source>
</evidence>
<evidence type="ECO:0000256" key="1">
    <source>
        <dbReference type="ARBA" id="ARBA00004123"/>
    </source>
</evidence>
<evidence type="ECO:0000256" key="4">
    <source>
        <dbReference type="ARBA" id="ARBA00023125"/>
    </source>
</evidence>